<proteinExistence type="inferred from homology"/>
<dbReference type="OrthoDB" id="441517at2759"/>
<dbReference type="InParanoid" id="J4I976"/>
<feature type="compositionally biased region" description="Polar residues" evidence="11">
    <location>
        <begin position="30"/>
        <end position="56"/>
    </location>
</feature>
<dbReference type="PANTHER" id="PTHR23058">
    <property type="entry name" value="PEROXISOMAL MEMBRANE PROTEIN PEX14"/>
    <property type="match status" value="1"/>
</dbReference>
<feature type="domain" description="Peroxisome membrane anchor protein Pex14p N-terminal" evidence="12">
    <location>
        <begin position="79"/>
        <end position="124"/>
    </location>
</feature>
<gene>
    <name evidence="13" type="ORF">FIBRA_02715</name>
</gene>
<feature type="region of interest" description="Disordered" evidence="11">
    <location>
        <begin position="1"/>
        <end position="77"/>
    </location>
</feature>
<organism evidence="13 14">
    <name type="scientific">Fibroporia radiculosa</name>
    <dbReference type="NCBI Taxonomy" id="599839"/>
    <lineage>
        <taxon>Eukaryota</taxon>
        <taxon>Fungi</taxon>
        <taxon>Dikarya</taxon>
        <taxon>Basidiomycota</taxon>
        <taxon>Agaricomycotina</taxon>
        <taxon>Agaricomycetes</taxon>
        <taxon>Polyporales</taxon>
        <taxon>Fibroporiaceae</taxon>
        <taxon>Fibroporia</taxon>
    </lineage>
</organism>
<evidence type="ECO:0000259" key="12">
    <source>
        <dbReference type="Pfam" id="PF04695"/>
    </source>
</evidence>
<evidence type="ECO:0000256" key="4">
    <source>
        <dbReference type="ARBA" id="ARBA00023010"/>
    </source>
</evidence>
<comment type="function">
    <text evidence="10">Component of the PEX13-PEX14 docking complex, a translocon channel that specifically mediates the import of peroxisomal cargo proteins bound to PEX5 receptor. The PEX13-PEX14 docking complex forms a large import pore which can be opened to a diameter of about 9 nm. Mechanistically, PEX5 receptor along with cargo proteins associates with the PEX14 subunit of the PEX13-PEX14 docking complex in the cytosol, leading to the insertion of the receptor into the organelle membrane with the concomitant translocation of the cargo into the peroxisome matrix.</text>
</comment>
<keyword evidence="3 10" id="KW-0653">Protein transport</keyword>
<evidence type="ECO:0000256" key="10">
    <source>
        <dbReference type="RuleBase" id="RU367032"/>
    </source>
</evidence>
<comment type="subcellular location">
    <subcellularLocation>
        <location evidence="9 10">Peroxisome membrane</location>
    </subcellularLocation>
</comment>
<evidence type="ECO:0000256" key="5">
    <source>
        <dbReference type="ARBA" id="ARBA00023136"/>
    </source>
</evidence>
<feature type="compositionally biased region" description="Low complexity" evidence="11">
    <location>
        <begin position="1"/>
        <end position="17"/>
    </location>
</feature>
<dbReference type="GO" id="GO:0016560">
    <property type="term" value="P:protein import into peroxisome matrix, docking"/>
    <property type="evidence" value="ECO:0007669"/>
    <property type="project" value="UniProtKB-UniRule"/>
</dbReference>
<dbReference type="GO" id="GO:0005102">
    <property type="term" value="F:signaling receptor binding"/>
    <property type="evidence" value="ECO:0007669"/>
    <property type="project" value="TreeGrafter"/>
</dbReference>
<comment type="similarity">
    <text evidence="1 10">Belongs to the peroxin-14 family.</text>
</comment>
<sequence>MDDSSAPSQPSSSSSSPTNHHSDAKGALQKDTQSHALASSGDASVSPTQAAHSSPSLHPEGQHLLPVDTPSNALTDSSDRSTLLAQARAFLTSPQVRSSDYTAKRAFLVDKGLRNDEIDVLLREMPLQTPAIPPRTYPAPLPSALPGLLLGVARVASWVAGCSVALLLVYFRFIYPRIAQTFHARLSLRRHQTGLLHRLTASLEQLKETRAETAAVLPRPELFRDARYGQCQTLDDVLSASTDVSENKETSKDEASGRNVPPETLLRCAIADVVKTEQKPTSEAIFVHLEGKMPWLREEDGLSFQELLWKTLSTSSLFRQEEIDGISTWSYVEPVLPPFPPLLISLHKLKHAFPEHPAQVPMGGRFQHTLQAMSDLTGYMSAQAFSSVRSAFQGDSQAEEIKREIRSLKSLVLNRRV</sequence>
<dbReference type="InterPro" id="IPR025655">
    <property type="entry name" value="PEX14"/>
</dbReference>
<dbReference type="EMBL" id="HE796998">
    <property type="protein sequence ID" value="CCM00676.1"/>
    <property type="molecule type" value="Genomic_DNA"/>
</dbReference>
<evidence type="ECO:0000256" key="9">
    <source>
        <dbReference type="ARBA" id="ARBA00046271"/>
    </source>
</evidence>
<dbReference type="PANTHER" id="PTHR23058:SF0">
    <property type="entry name" value="PEROXISOMAL MEMBRANE PROTEIN PEX14"/>
    <property type="match status" value="1"/>
</dbReference>
<evidence type="ECO:0000256" key="7">
    <source>
        <dbReference type="ARBA" id="ARBA00029502"/>
    </source>
</evidence>
<dbReference type="Gene3D" id="1.10.10.10">
    <property type="entry name" value="Winged helix-like DNA-binding domain superfamily/Winged helix DNA-binding domain"/>
    <property type="match status" value="1"/>
</dbReference>
<dbReference type="STRING" id="599839.J4I976"/>
<keyword evidence="5 10" id="KW-0472">Membrane</keyword>
<dbReference type="Proteomes" id="UP000006352">
    <property type="component" value="Unassembled WGS sequence"/>
</dbReference>
<dbReference type="InterPro" id="IPR006785">
    <property type="entry name" value="Pex14_N"/>
</dbReference>
<reference evidence="13 14" key="1">
    <citation type="journal article" date="2012" name="Appl. Environ. Microbiol.">
        <title>Short-read sequencing for genomic analysis of the brown rot fungus Fibroporia radiculosa.</title>
        <authorList>
            <person name="Tang J.D."/>
            <person name="Perkins A.D."/>
            <person name="Sonstegard T.S."/>
            <person name="Schroeder S.G."/>
            <person name="Burgess S.C."/>
            <person name="Diehl S.V."/>
        </authorList>
    </citation>
    <scope>NUCLEOTIDE SEQUENCE [LARGE SCALE GENOMIC DNA]</scope>
    <source>
        <strain evidence="13 14">TFFH 294</strain>
    </source>
</reference>
<dbReference type="InterPro" id="IPR036388">
    <property type="entry name" value="WH-like_DNA-bd_sf"/>
</dbReference>
<evidence type="ECO:0000256" key="1">
    <source>
        <dbReference type="ARBA" id="ARBA00005443"/>
    </source>
</evidence>
<name>J4I976_9APHY</name>
<evidence type="ECO:0000256" key="6">
    <source>
        <dbReference type="ARBA" id="ARBA00023140"/>
    </source>
</evidence>
<dbReference type="Pfam" id="PF04695">
    <property type="entry name" value="Pex14_N"/>
    <property type="match status" value="1"/>
</dbReference>
<evidence type="ECO:0000313" key="14">
    <source>
        <dbReference type="Proteomes" id="UP000006352"/>
    </source>
</evidence>
<dbReference type="GeneID" id="24095587"/>
<keyword evidence="14" id="KW-1185">Reference proteome</keyword>
<keyword evidence="4" id="KW-0811">Translocation</keyword>
<evidence type="ECO:0000256" key="2">
    <source>
        <dbReference type="ARBA" id="ARBA00022448"/>
    </source>
</evidence>
<dbReference type="AlphaFoldDB" id="J4I976"/>
<evidence type="ECO:0000256" key="8">
    <source>
        <dbReference type="ARBA" id="ARBA00029691"/>
    </source>
</evidence>
<evidence type="ECO:0000256" key="11">
    <source>
        <dbReference type="SAM" id="MobiDB-lite"/>
    </source>
</evidence>
<dbReference type="RefSeq" id="XP_012179959.1">
    <property type="nucleotide sequence ID" value="XM_012324569.1"/>
</dbReference>
<keyword evidence="6 10" id="KW-0576">Peroxisome</keyword>
<dbReference type="GO" id="GO:1990429">
    <property type="term" value="C:peroxisomal importomer complex"/>
    <property type="evidence" value="ECO:0007669"/>
    <property type="project" value="TreeGrafter"/>
</dbReference>
<evidence type="ECO:0000256" key="3">
    <source>
        <dbReference type="ARBA" id="ARBA00022927"/>
    </source>
</evidence>
<dbReference type="GO" id="GO:0005778">
    <property type="term" value="C:peroxisomal membrane"/>
    <property type="evidence" value="ECO:0007669"/>
    <property type="project" value="UniProtKB-SubCell"/>
</dbReference>
<keyword evidence="2 10" id="KW-0813">Transport</keyword>
<evidence type="ECO:0000313" key="13">
    <source>
        <dbReference type="EMBL" id="CCM00676.1"/>
    </source>
</evidence>
<accession>J4I976</accession>
<protein>
    <recommendedName>
        <fullName evidence="7 10">Peroxisomal membrane protein PEX14</fullName>
    </recommendedName>
    <alternativeName>
        <fullName evidence="8 10">Peroxin-14</fullName>
    </alternativeName>
</protein>
<dbReference type="HOGENOM" id="CLU_058471_0_0_1"/>